<feature type="transmembrane region" description="Helical" evidence="6">
    <location>
        <begin position="122"/>
        <end position="140"/>
    </location>
</feature>
<evidence type="ECO:0000313" key="8">
    <source>
        <dbReference type="EMBL" id="PZX64486.1"/>
    </source>
</evidence>
<evidence type="ECO:0000256" key="1">
    <source>
        <dbReference type="ARBA" id="ARBA00004141"/>
    </source>
</evidence>
<comment type="similarity">
    <text evidence="2">Belongs to the EamA transporter family.</text>
</comment>
<feature type="transmembrane region" description="Helical" evidence="6">
    <location>
        <begin position="249"/>
        <end position="266"/>
    </location>
</feature>
<feature type="transmembrane region" description="Helical" evidence="6">
    <location>
        <begin position="184"/>
        <end position="202"/>
    </location>
</feature>
<proteinExistence type="inferred from homology"/>
<feature type="transmembrane region" description="Helical" evidence="6">
    <location>
        <begin position="214"/>
        <end position="237"/>
    </location>
</feature>
<dbReference type="InterPro" id="IPR037185">
    <property type="entry name" value="EmrE-like"/>
</dbReference>
<evidence type="ECO:0000256" key="2">
    <source>
        <dbReference type="ARBA" id="ARBA00007362"/>
    </source>
</evidence>
<dbReference type="OrthoDB" id="9812547at2"/>
<evidence type="ECO:0000313" key="9">
    <source>
        <dbReference type="Proteomes" id="UP000249720"/>
    </source>
</evidence>
<dbReference type="PANTHER" id="PTHR32322">
    <property type="entry name" value="INNER MEMBRANE TRANSPORTER"/>
    <property type="match status" value="1"/>
</dbReference>
<feature type="transmembrane region" description="Helical" evidence="6">
    <location>
        <begin position="35"/>
        <end position="54"/>
    </location>
</feature>
<reference evidence="8 9" key="1">
    <citation type="submission" date="2018-06" db="EMBL/GenBank/DDBJ databases">
        <title>Genomic Encyclopedia of Archaeal and Bacterial Type Strains, Phase II (KMG-II): from individual species to whole genera.</title>
        <authorList>
            <person name="Goeker M."/>
        </authorList>
    </citation>
    <scope>NUCLEOTIDE SEQUENCE [LARGE SCALE GENOMIC DNA]</scope>
    <source>
        <strain evidence="8 9">DSM 23241</strain>
    </source>
</reference>
<comment type="caution">
    <text evidence="8">The sequence shown here is derived from an EMBL/GenBank/DDBJ whole genome shotgun (WGS) entry which is preliminary data.</text>
</comment>
<dbReference type="PANTHER" id="PTHR32322:SF2">
    <property type="entry name" value="EAMA DOMAIN-CONTAINING PROTEIN"/>
    <property type="match status" value="1"/>
</dbReference>
<keyword evidence="3 6" id="KW-0812">Transmembrane</keyword>
<feature type="transmembrane region" description="Helical" evidence="6">
    <location>
        <begin position="66"/>
        <end position="83"/>
    </location>
</feature>
<dbReference type="AlphaFoldDB" id="A0A2W7S0E8"/>
<feature type="transmembrane region" description="Helical" evidence="6">
    <location>
        <begin position="272"/>
        <end position="289"/>
    </location>
</feature>
<dbReference type="RefSeq" id="WP_111293659.1">
    <property type="nucleotide sequence ID" value="NZ_QKZV01000002.1"/>
</dbReference>
<feature type="transmembrane region" description="Helical" evidence="6">
    <location>
        <begin position="89"/>
        <end position="110"/>
    </location>
</feature>
<dbReference type="InterPro" id="IPR000620">
    <property type="entry name" value="EamA_dom"/>
</dbReference>
<gene>
    <name evidence="8" type="ORF">LX80_00682</name>
</gene>
<name>A0A2W7S0E8_9BACT</name>
<evidence type="ECO:0000256" key="6">
    <source>
        <dbReference type="SAM" id="Phobius"/>
    </source>
</evidence>
<organism evidence="8 9">
    <name type="scientific">Hydrotalea sandarakina</name>
    <dbReference type="NCBI Taxonomy" id="1004304"/>
    <lineage>
        <taxon>Bacteria</taxon>
        <taxon>Pseudomonadati</taxon>
        <taxon>Bacteroidota</taxon>
        <taxon>Chitinophagia</taxon>
        <taxon>Chitinophagales</taxon>
        <taxon>Chitinophagaceae</taxon>
        <taxon>Hydrotalea</taxon>
    </lineage>
</organism>
<accession>A0A2W7S0E8</accession>
<dbReference type="Proteomes" id="UP000249720">
    <property type="component" value="Unassembled WGS sequence"/>
</dbReference>
<dbReference type="GO" id="GO:0016020">
    <property type="term" value="C:membrane"/>
    <property type="evidence" value="ECO:0007669"/>
    <property type="project" value="UniProtKB-SubCell"/>
</dbReference>
<feature type="domain" description="EamA" evidence="7">
    <location>
        <begin position="153"/>
        <end position="289"/>
    </location>
</feature>
<keyword evidence="5 6" id="KW-0472">Membrane</keyword>
<keyword evidence="9" id="KW-1185">Reference proteome</keyword>
<evidence type="ECO:0000256" key="5">
    <source>
        <dbReference type="ARBA" id="ARBA00023136"/>
    </source>
</evidence>
<protein>
    <submittedName>
        <fullName evidence="8">Drug/metabolite transporter (DMT)-like permease</fullName>
    </submittedName>
</protein>
<sequence length="305" mass="32932">MQVKTKAYIAFAATSILWGSTWVMSKVGVKGLPGLQLSAIRQFIAGSLIVAFFLLRKQPMPSAKQVLQLTGVGFFTFFLSNGLSTWSVAYISSGLAALIAALYPLFVVLLELFITKKNKPNALTFVGLFLGISGIVLVFYEDASHHHAGNYVTGILLCLMATIGWSIGTVLLSKNVVKVQPQFGLGWQMLTASVLIGLLSLLTGQHIPLQQIPLFSWLALVYLIAVGSIIAYIAFLYTMKHLTPSVAALYAYINPIVALLIGAVALSEKLTVLNMVGSIITLVGVYLVNKSVRFKKTMIADADAM</sequence>
<dbReference type="InterPro" id="IPR050638">
    <property type="entry name" value="AA-Vitamin_Transporters"/>
</dbReference>
<dbReference type="Pfam" id="PF00892">
    <property type="entry name" value="EamA"/>
    <property type="match status" value="2"/>
</dbReference>
<feature type="transmembrane region" description="Helical" evidence="6">
    <location>
        <begin position="152"/>
        <end position="172"/>
    </location>
</feature>
<dbReference type="EMBL" id="QKZV01000002">
    <property type="protein sequence ID" value="PZX64486.1"/>
    <property type="molecule type" value="Genomic_DNA"/>
</dbReference>
<comment type="subcellular location">
    <subcellularLocation>
        <location evidence="1">Membrane</location>
        <topology evidence="1">Multi-pass membrane protein</topology>
    </subcellularLocation>
</comment>
<dbReference type="SUPFAM" id="SSF103481">
    <property type="entry name" value="Multidrug resistance efflux transporter EmrE"/>
    <property type="match status" value="2"/>
</dbReference>
<feature type="domain" description="EamA" evidence="7">
    <location>
        <begin position="6"/>
        <end position="139"/>
    </location>
</feature>
<evidence type="ECO:0000259" key="7">
    <source>
        <dbReference type="Pfam" id="PF00892"/>
    </source>
</evidence>
<evidence type="ECO:0000256" key="3">
    <source>
        <dbReference type="ARBA" id="ARBA00022692"/>
    </source>
</evidence>
<keyword evidence="4 6" id="KW-1133">Transmembrane helix</keyword>
<evidence type="ECO:0000256" key="4">
    <source>
        <dbReference type="ARBA" id="ARBA00022989"/>
    </source>
</evidence>